<feature type="domain" description="Amino acid transporter transmembrane" evidence="9">
    <location>
        <begin position="55"/>
        <end position="471"/>
    </location>
</feature>
<dbReference type="GeneID" id="112290382"/>
<feature type="compositionally biased region" description="Basic and acidic residues" evidence="7">
    <location>
        <begin position="27"/>
        <end position="42"/>
    </location>
</feature>
<feature type="transmembrane region" description="Helical" evidence="8">
    <location>
        <begin position="268"/>
        <end position="288"/>
    </location>
</feature>
<dbReference type="PaxDb" id="3218-PP1S107_87V6.1"/>
<organism evidence="10">
    <name type="scientific">Physcomitrium patens</name>
    <name type="common">Spreading-leaved earth moss</name>
    <name type="synonym">Physcomitrella patens</name>
    <dbReference type="NCBI Taxonomy" id="3218"/>
    <lineage>
        <taxon>Eukaryota</taxon>
        <taxon>Viridiplantae</taxon>
        <taxon>Streptophyta</taxon>
        <taxon>Embryophyta</taxon>
        <taxon>Bryophyta</taxon>
        <taxon>Bryophytina</taxon>
        <taxon>Bryopsida</taxon>
        <taxon>Funariidae</taxon>
        <taxon>Funariales</taxon>
        <taxon>Funariaceae</taxon>
        <taxon>Physcomitrium</taxon>
    </lineage>
</organism>
<dbReference type="EnsemblPlants" id="Pp3c13_3320V3.3">
    <property type="protein sequence ID" value="Pp3c13_3320V3.3"/>
    <property type="gene ID" value="Pp3c13_3320"/>
</dbReference>
<dbReference type="PANTHER" id="PTHR48017">
    <property type="entry name" value="OS05G0424000 PROTEIN-RELATED"/>
    <property type="match status" value="1"/>
</dbReference>
<evidence type="ECO:0000256" key="8">
    <source>
        <dbReference type="SAM" id="Phobius"/>
    </source>
</evidence>
<dbReference type="EnsemblPlants" id="Pp3c13_3320V3.2">
    <property type="protein sequence ID" value="Pp3c13_3320V3.2"/>
    <property type="gene ID" value="Pp3c13_3320"/>
</dbReference>
<feature type="transmembrane region" description="Helical" evidence="8">
    <location>
        <begin position="309"/>
        <end position="330"/>
    </location>
</feature>
<evidence type="ECO:0000256" key="2">
    <source>
        <dbReference type="ARBA" id="ARBA00022448"/>
    </source>
</evidence>
<dbReference type="Gramene" id="Pp3c13_3320V3.2">
    <property type="protein sequence ID" value="Pp3c13_3320V3.2"/>
    <property type="gene ID" value="Pp3c13_3320"/>
</dbReference>
<feature type="transmembrane region" description="Helical" evidence="8">
    <location>
        <begin position="433"/>
        <end position="449"/>
    </location>
</feature>
<proteinExistence type="predicted"/>
<dbReference type="EnsemblPlants" id="Pp3c13_3320V3.1">
    <property type="protein sequence ID" value="Pp3c13_3320V3.1"/>
    <property type="gene ID" value="Pp3c13_3320"/>
</dbReference>
<dbReference type="GO" id="GO:0006865">
    <property type="term" value="P:amino acid transport"/>
    <property type="evidence" value="ECO:0007669"/>
    <property type="project" value="UniProtKB-KW"/>
</dbReference>
<name>A0A2K1JKI8_PHYPA</name>
<feature type="region of interest" description="Disordered" evidence="7">
    <location>
        <begin position="27"/>
        <end position="54"/>
    </location>
</feature>
<dbReference type="RefSeq" id="XP_073394281.1">
    <property type="nucleotide sequence ID" value="XM_073538180.1"/>
</dbReference>
<feature type="transmembrane region" description="Helical" evidence="8">
    <location>
        <begin position="59"/>
        <end position="80"/>
    </location>
</feature>
<keyword evidence="2" id="KW-0813">Transport</keyword>
<dbReference type="Proteomes" id="UP000006727">
    <property type="component" value="Chromosome 13"/>
</dbReference>
<keyword evidence="4" id="KW-0029">Amino-acid transport</keyword>
<dbReference type="Gramene" id="Pp3c13_3320V3.1">
    <property type="protein sequence ID" value="Pp3c13_3320V3.1"/>
    <property type="gene ID" value="Pp3c13_3320"/>
</dbReference>
<evidence type="ECO:0000313" key="10">
    <source>
        <dbReference type="EMBL" id="PNR42090.1"/>
    </source>
</evidence>
<dbReference type="GO" id="GO:0016020">
    <property type="term" value="C:membrane"/>
    <property type="evidence" value="ECO:0007669"/>
    <property type="project" value="UniProtKB-SubCell"/>
</dbReference>
<feature type="transmembrane region" description="Helical" evidence="8">
    <location>
        <begin position="86"/>
        <end position="104"/>
    </location>
</feature>
<evidence type="ECO:0000256" key="4">
    <source>
        <dbReference type="ARBA" id="ARBA00022970"/>
    </source>
</evidence>
<accession>A0A2K1JKI8</accession>
<evidence type="ECO:0000256" key="6">
    <source>
        <dbReference type="ARBA" id="ARBA00023136"/>
    </source>
</evidence>
<evidence type="ECO:0000256" key="5">
    <source>
        <dbReference type="ARBA" id="ARBA00022989"/>
    </source>
</evidence>
<evidence type="ECO:0000256" key="7">
    <source>
        <dbReference type="SAM" id="MobiDB-lite"/>
    </source>
</evidence>
<keyword evidence="5 8" id="KW-1133">Transmembrane helix</keyword>
<feature type="transmembrane region" description="Helical" evidence="8">
    <location>
        <begin position="410"/>
        <end position="427"/>
    </location>
</feature>
<evidence type="ECO:0000313" key="11">
    <source>
        <dbReference type="EnsemblPlants" id="Pp3c13_3320V3.1"/>
    </source>
</evidence>
<reference evidence="10 12" key="1">
    <citation type="journal article" date="2008" name="Science">
        <title>The Physcomitrella genome reveals evolutionary insights into the conquest of land by plants.</title>
        <authorList>
            <person name="Rensing S."/>
            <person name="Lang D."/>
            <person name="Zimmer A."/>
            <person name="Terry A."/>
            <person name="Salamov A."/>
            <person name="Shapiro H."/>
            <person name="Nishiyama T."/>
            <person name="Perroud P.-F."/>
            <person name="Lindquist E."/>
            <person name="Kamisugi Y."/>
            <person name="Tanahashi T."/>
            <person name="Sakakibara K."/>
            <person name="Fujita T."/>
            <person name="Oishi K."/>
            <person name="Shin-I T."/>
            <person name="Kuroki Y."/>
            <person name="Toyoda A."/>
            <person name="Suzuki Y."/>
            <person name="Hashimoto A."/>
            <person name="Yamaguchi K."/>
            <person name="Sugano A."/>
            <person name="Kohara Y."/>
            <person name="Fujiyama A."/>
            <person name="Anterola A."/>
            <person name="Aoki S."/>
            <person name="Ashton N."/>
            <person name="Barbazuk W.B."/>
            <person name="Barker E."/>
            <person name="Bennetzen J."/>
            <person name="Bezanilla M."/>
            <person name="Blankenship R."/>
            <person name="Cho S.H."/>
            <person name="Dutcher S."/>
            <person name="Estelle M."/>
            <person name="Fawcett J.A."/>
            <person name="Gundlach H."/>
            <person name="Hanada K."/>
            <person name="Heyl A."/>
            <person name="Hicks K.A."/>
            <person name="Hugh J."/>
            <person name="Lohr M."/>
            <person name="Mayer K."/>
            <person name="Melkozernov A."/>
            <person name="Murata T."/>
            <person name="Nelson D."/>
            <person name="Pils B."/>
            <person name="Prigge M."/>
            <person name="Reiss B."/>
            <person name="Renner T."/>
            <person name="Rombauts S."/>
            <person name="Rushton P."/>
            <person name="Sanderfoot A."/>
            <person name="Schween G."/>
            <person name="Shiu S.-H."/>
            <person name="Stueber K."/>
            <person name="Theodoulou F.L."/>
            <person name="Tu H."/>
            <person name="Van de Peer Y."/>
            <person name="Verrier P.J."/>
            <person name="Waters E."/>
            <person name="Wood A."/>
            <person name="Yang L."/>
            <person name="Cove D."/>
            <person name="Cuming A."/>
            <person name="Hasebe M."/>
            <person name="Lucas S."/>
            <person name="Mishler D.B."/>
            <person name="Reski R."/>
            <person name="Grigoriev I."/>
            <person name="Quatrano R.S."/>
            <person name="Boore J.L."/>
        </authorList>
    </citation>
    <scope>NUCLEOTIDE SEQUENCE [LARGE SCALE GENOMIC DNA]</scope>
    <source>
        <strain evidence="11 12">cv. Gransden 2004</strain>
    </source>
</reference>
<sequence>MDGDHVILGLTGNAKLGQTDDNALGHGEKGRAGFDGVDKPIHDPNLNDDDGKPRRKGTVITSAAHIITAVIGSGVLALSWSFAQMGWIAGPIVLLAFAWCTYYTSRLLADCYRSPDPIHGKRNYIYMDAIKANLGRKQQLVCACVQYSNLIGTSIGYTIATATSAKAIQYQNCIHDNGPDDPCLTSTTVYIAIFGVIQIVLSQIPNFGELWWLSYLAAAMSFTYSFIGLGLGISKAATGENSHGSLGGTSVCYPSNGETCFTRPQKTWNVFTALGNMAFAYSFSMILIEIQDTIKSPPSESSQMKKATLLGIITTTFFYMSVAIAGYAAFGDAAPGNLLTGFSTPYWLVDFANTCIVIHLIGAYQVYTQPVYAFVERWCSLRWPNNSFLNLEYNVRLPGRRNFRVSAFRLIWRTIYVIITTIISMLIPFFNSVLGILGAIGFWPLTVYYPVEMYIRQTHVQRWSHFNRRLQTSILFNLLVLLCDGYYEGG</sequence>
<evidence type="ECO:0000256" key="3">
    <source>
        <dbReference type="ARBA" id="ARBA00022692"/>
    </source>
</evidence>
<evidence type="ECO:0000256" key="1">
    <source>
        <dbReference type="ARBA" id="ARBA00004370"/>
    </source>
</evidence>
<keyword evidence="6 8" id="KW-0472">Membrane</keyword>
<dbReference type="Pfam" id="PF01490">
    <property type="entry name" value="Aa_trans"/>
    <property type="match status" value="1"/>
</dbReference>
<dbReference type="EMBL" id="ABEU02000013">
    <property type="protein sequence ID" value="PNR42090.1"/>
    <property type="molecule type" value="Genomic_DNA"/>
</dbReference>
<dbReference type="STRING" id="3218.A0A2K1JKI8"/>
<evidence type="ECO:0000259" key="9">
    <source>
        <dbReference type="Pfam" id="PF01490"/>
    </source>
</evidence>
<gene>
    <name evidence="11" type="primary">LOC112290382</name>
    <name evidence="10" type="ORF">PHYPA_016919</name>
</gene>
<dbReference type="Gramene" id="Pp3c13_3320V3.3">
    <property type="protein sequence ID" value="Pp3c13_3320V3.3"/>
    <property type="gene ID" value="Pp3c13_3320"/>
</dbReference>
<reference evidence="10 12" key="2">
    <citation type="journal article" date="2018" name="Plant J.">
        <title>The Physcomitrella patens chromosome-scale assembly reveals moss genome structure and evolution.</title>
        <authorList>
            <person name="Lang D."/>
            <person name="Ullrich K.K."/>
            <person name="Murat F."/>
            <person name="Fuchs J."/>
            <person name="Jenkins J."/>
            <person name="Haas F.B."/>
            <person name="Piednoel M."/>
            <person name="Gundlach H."/>
            <person name="Van Bel M."/>
            <person name="Meyberg R."/>
            <person name="Vives C."/>
            <person name="Morata J."/>
            <person name="Symeonidi A."/>
            <person name="Hiss M."/>
            <person name="Muchero W."/>
            <person name="Kamisugi Y."/>
            <person name="Saleh O."/>
            <person name="Blanc G."/>
            <person name="Decker E.L."/>
            <person name="van Gessel N."/>
            <person name="Grimwood J."/>
            <person name="Hayes R.D."/>
            <person name="Graham S.W."/>
            <person name="Gunter L.E."/>
            <person name="McDaniel S.F."/>
            <person name="Hoernstein S.N.W."/>
            <person name="Larsson A."/>
            <person name="Li F.W."/>
            <person name="Perroud P.F."/>
            <person name="Phillips J."/>
            <person name="Ranjan P."/>
            <person name="Rokshar D.S."/>
            <person name="Rothfels C.J."/>
            <person name="Schneider L."/>
            <person name="Shu S."/>
            <person name="Stevenson D.W."/>
            <person name="Thummler F."/>
            <person name="Tillich M."/>
            <person name="Villarreal Aguilar J.C."/>
            <person name="Widiez T."/>
            <person name="Wong G.K."/>
            <person name="Wymore A."/>
            <person name="Zhang Y."/>
            <person name="Zimmer A.D."/>
            <person name="Quatrano R.S."/>
            <person name="Mayer K.F.X."/>
            <person name="Goodstein D."/>
            <person name="Casacuberta J.M."/>
            <person name="Vandepoele K."/>
            <person name="Reski R."/>
            <person name="Cuming A.C."/>
            <person name="Tuskan G.A."/>
            <person name="Maumus F."/>
            <person name="Salse J."/>
            <person name="Schmutz J."/>
            <person name="Rensing S.A."/>
        </authorList>
    </citation>
    <scope>NUCLEOTIDE SEQUENCE [LARGE SCALE GENOMIC DNA]</scope>
    <source>
        <strain evidence="11 12">cv. Gransden 2004</strain>
    </source>
</reference>
<keyword evidence="12" id="KW-1185">Reference proteome</keyword>
<dbReference type="AlphaFoldDB" id="A0A2K1JKI8"/>
<comment type="subcellular location">
    <subcellularLocation>
        <location evidence="1">Membrane</location>
    </subcellularLocation>
</comment>
<reference evidence="11" key="3">
    <citation type="submission" date="2020-12" db="UniProtKB">
        <authorList>
            <consortium name="EnsemblPlants"/>
        </authorList>
    </citation>
    <scope>IDENTIFICATION</scope>
</reference>
<protein>
    <recommendedName>
        <fullName evidence="9">Amino acid transporter transmembrane domain-containing protein</fullName>
    </recommendedName>
</protein>
<dbReference type="InterPro" id="IPR013057">
    <property type="entry name" value="AA_transpt_TM"/>
</dbReference>
<feature type="transmembrane region" description="Helical" evidence="8">
    <location>
        <begin position="346"/>
        <end position="367"/>
    </location>
</feature>
<keyword evidence="3 8" id="KW-0812">Transmembrane</keyword>
<feature type="transmembrane region" description="Helical" evidence="8">
    <location>
        <begin position="210"/>
        <end position="233"/>
    </location>
</feature>
<evidence type="ECO:0000313" key="12">
    <source>
        <dbReference type="Proteomes" id="UP000006727"/>
    </source>
</evidence>